<keyword evidence="2" id="KW-1185">Reference proteome</keyword>
<sequence>MFQCSSNCKEKIRVFKIVTEMFMPHISVLELEQDVFFQLLPQAVKHFHSLLFEVSSQASQLSSQTTELRNTLRNILQDMAEWLEALTACVRCVCSIEGSVTFENIQSLPSSVLQVLLAAFTHCKDSDSVYSGRLHLVSDLLQALFKEAVSLEKQLMELLDRTTLSASASASEITGMVSVIHTFLNICSVFSKMDHALHANTWKFIIKQTLKHNTLVKSQLRHDDIESTDQRLFQKTVKLCRFFANSLVHYTKEFMQFLAGSCVCLHQLYLQIQSLFPPSPSARSISEVHKNEISNAFLVVLDSLLLQLLNFRPFMELVLSEFQDLPPEHHFPHCLLLINIVNKLPSLPEELQILWCSSSKSSERVSIFKAVIQSFARCSPEIALPVVLQDELESGQNRLDLTFYQYVCTHLCAYIVLLPPGCFAELEHTLLNAVLRHRMLESLLAIDVWCFLARYGTAELCAHHVKIIAFLVKSSPSNAYQLAHLTVLLRRLLFLMDDDNQVGFIKLFPPTQAENFALWKHVSLSSLRSALGSQVATDLFTAALSQCRNLLKGKCTLDDIKQLISEQPSLVEMICLFLDLLAFVIKQVEPVILQQVLSLISSLCREDSASRIKLATLDFLLLLGRIIIPQEVQVAVLSKISGLFSMLLADKTWIIKQHALEAFTQFAEATSYEEIVPQSLNSEQTKNHVVCFLNKNILLTEDDNRRFQRLQDEKQVLETFFGKTTQKHKEGPVCLEPCAKRPRQATVIDEELGTHIEAAEKSLSSIQSLLQGSPVPHWLPERLSSIESLLTKLQKTAGTV</sequence>
<dbReference type="AlphaFoldDB" id="A0A8J6K875"/>
<proteinExistence type="predicted"/>
<dbReference type="InterPro" id="IPR027902">
    <property type="entry name" value="DUF4487"/>
</dbReference>
<protein>
    <submittedName>
        <fullName evidence="1">Uncharacterized protein</fullName>
    </submittedName>
</protein>
<dbReference type="OrthoDB" id="6088000at2759"/>
<accession>A0A8J6K875</accession>
<name>A0A8J6K875_ELECQ</name>
<dbReference type="EMBL" id="WNTK01000005">
    <property type="protein sequence ID" value="KAG9483397.1"/>
    <property type="molecule type" value="Genomic_DNA"/>
</dbReference>
<dbReference type="Pfam" id="PF14868">
    <property type="entry name" value="DUF4487"/>
    <property type="match status" value="2"/>
</dbReference>
<evidence type="ECO:0000313" key="2">
    <source>
        <dbReference type="Proteomes" id="UP000770717"/>
    </source>
</evidence>
<organism evidence="1 2">
    <name type="scientific">Eleutherodactylus coqui</name>
    <name type="common">Puerto Rican coqui</name>
    <dbReference type="NCBI Taxonomy" id="57060"/>
    <lineage>
        <taxon>Eukaryota</taxon>
        <taxon>Metazoa</taxon>
        <taxon>Chordata</taxon>
        <taxon>Craniata</taxon>
        <taxon>Vertebrata</taxon>
        <taxon>Euteleostomi</taxon>
        <taxon>Amphibia</taxon>
        <taxon>Batrachia</taxon>
        <taxon>Anura</taxon>
        <taxon>Neobatrachia</taxon>
        <taxon>Hyloidea</taxon>
        <taxon>Eleutherodactylidae</taxon>
        <taxon>Eleutherodactylinae</taxon>
        <taxon>Eleutherodactylus</taxon>
        <taxon>Eleutherodactylus</taxon>
    </lineage>
</organism>
<comment type="caution">
    <text evidence="1">The sequence shown here is derived from an EMBL/GenBank/DDBJ whole genome shotgun (WGS) entry which is preliminary data.</text>
</comment>
<evidence type="ECO:0000313" key="1">
    <source>
        <dbReference type="EMBL" id="KAG9483397.1"/>
    </source>
</evidence>
<dbReference type="PANTHER" id="PTHR16071">
    <property type="entry name" value="CHROMOSOME 1 OPEN READING FRAME 112"/>
    <property type="match status" value="1"/>
</dbReference>
<reference evidence="1" key="1">
    <citation type="thesis" date="2020" institute="ProQuest LLC" country="789 East Eisenhower Parkway, Ann Arbor, MI, USA">
        <title>Comparative Genomics and Chromosome Evolution.</title>
        <authorList>
            <person name="Mudd A.B."/>
        </authorList>
    </citation>
    <scope>NUCLEOTIDE SEQUENCE</scope>
    <source>
        <strain evidence="1">HN-11 Male</strain>
        <tissue evidence="1">Kidney and liver</tissue>
    </source>
</reference>
<dbReference type="Proteomes" id="UP000770717">
    <property type="component" value="Unassembled WGS sequence"/>
</dbReference>
<dbReference type="PANTHER" id="PTHR16071:SF2">
    <property type="entry name" value="FIGNL1-INTERACTING REGULATOR OF RECOMBINATION AND MITOSIS"/>
    <property type="match status" value="1"/>
</dbReference>
<gene>
    <name evidence="1" type="ORF">GDO78_009358</name>
</gene>